<comment type="caution">
    <text evidence="1">The sequence shown here is derived from an EMBL/GenBank/DDBJ whole genome shotgun (WGS) entry which is preliminary data.</text>
</comment>
<proteinExistence type="predicted"/>
<evidence type="ECO:0000313" key="2">
    <source>
        <dbReference type="Proteomes" id="UP001149009"/>
    </source>
</evidence>
<reference evidence="1" key="1">
    <citation type="submission" date="2022-08" db="EMBL/GenBank/DDBJ databases">
        <title>Chelativorans sichuanense sp. nov., a paraffin oil-degrading bacterium isolated from a mixture of oil-based drill cuttings and paddy soil.</title>
        <authorList>
            <person name="Yu J."/>
            <person name="Liu H."/>
            <person name="Chen Q."/>
        </authorList>
    </citation>
    <scope>NUCLEOTIDE SEQUENCE</scope>
    <source>
        <strain evidence="1">SCAU 2101</strain>
    </source>
</reference>
<dbReference type="RefSeq" id="WP_261516635.1">
    <property type="nucleotide sequence ID" value="NZ_JAODNV010000018.1"/>
</dbReference>
<accession>A0A9X3B7G7</accession>
<evidence type="ECO:0000313" key="1">
    <source>
        <dbReference type="EMBL" id="MCT8991703.1"/>
    </source>
</evidence>
<keyword evidence="2" id="KW-1185">Reference proteome</keyword>
<dbReference type="InterPro" id="IPR019285">
    <property type="entry name" value="DUF2336"/>
</dbReference>
<protein>
    <submittedName>
        <fullName evidence="1">DUF2336 domain-containing protein</fullName>
    </submittedName>
</protein>
<gene>
    <name evidence="1" type="ORF">NYR54_15630</name>
</gene>
<dbReference type="EMBL" id="JAODNV010000018">
    <property type="protein sequence ID" value="MCT8991703.1"/>
    <property type="molecule type" value="Genomic_DNA"/>
</dbReference>
<dbReference type="PIRSF" id="PIRSF035865">
    <property type="entry name" value="UCP035865"/>
    <property type="match status" value="1"/>
</dbReference>
<dbReference type="InterPro" id="IPR014598">
    <property type="entry name" value="UCP035865"/>
</dbReference>
<organism evidence="1 2">
    <name type="scientific">Chelativorans petroleitrophicus</name>
    <dbReference type="NCBI Taxonomy" id="2975484"/>
    <lineage>
        <taxon>Bacteria</taxon>
        <taxon>Pseudomonadati</taxon>
        <taxon>Pseudomonadota</taxon>
        <taxon>Alphaproteobacteria</taxon>
        <taxon>Hyphomicrobiales</taxon>
        <taxon>Phyllobacteriaceae</taxon>
        <taxon>Chelativorans</taxon>
    </lineage>
</organism>
<sequence>MTVIEYFLKWIKSAKAAERAAAAVALAHAYLRQELTFEERLSAEAALTLLLDDPSPKVRLALSETLSLSHRAPAQVIAALAADQVEVAAPVLVRSPLLSDGDLVDRVASGVPKVQVLIASRPQLSLPVSAAIAEVGAAEACLELVRNPSARIAGLSYRRMIERHGGHAALRAALAADRRLPADCRHLLLRRVGEALSAAPFVRALMGASRAEKLAREACANASLTLIDATDRSEHAALVEHLRLSGDLTLSFLIRAVAYGKIDFFGAALVSLSGQSEARVRALLAGGRDAALSALLSRAELSPVSHAPVLTALKIWREVAVGRRIAGPQEVSWHMLRALDGDESAEGAALAALLRRIHLDALRSNARREALALAAAQRRCGGALIRYGEVIPLLAQLSVYPDSSDFRA</sequence>
<dbReference type="Proteomes" id="UP001149009">
    <property type="component" value="Unassembled WGS sequence"/>
</dbReference>
<dbReference type="Pfam" id="PF10098">
    <property type="entry name" value="DUF2336"/>
    <property type="match status" value="1"/>
</dbReference>
<name>A0A9X3B7G7_9HYPH</name>
<dbReference type="AlphaFoldDB" id="A0A9X3B7G7"/>